<keyword evidence="1" id="KW-1015">Disulfide bond</keyword>
<feature type="chain" id="PRO_5036452773" description="Fibrinogen C-terminal domain-containing protein" evidence="2">
    <location>
        <begin position="19"/>
        <end position="307"/>
    </location>
</feature>
<dbReference type="InterPro" id="IPR020837">
    <property type="entry name" value="Fibrinogen_CS"/>
</dbReference>
<reference evidence="4" key="1">
    <citation type="submission" date="2022-08" db="UniProtKB">
        <authorList>
            <consortium name="EnsemblMetazoa"/>
        </authorList>
    </citation>
    <scope>IDENTIFICATION</scope>
    <source>
        <strain evidence="4">05x7-T-G4-1.051#20</strain>
    </source>
</reference>
<evidence type="ECO:0000256" key="1">
    <source>
        <dbReference type="ARBA" id="ARBA00023157"/>
    </source>
</evidence>
<sequence>MLSGVFVLLLFLCQPSIAIVIKAYYKANPLHDDKLFNDSLLLEAPSNSLGNCNSICGPNCIYFGFNFKQEKCRVHYTTELTNAAMEAEWRYYAPYEPIYKSKDCLGVFRTGQNRSGVFRIYPAGCVSTDVICDMETMGGGWTVIQNRFDGSENFSRNWNDYKSGFGSTPGEYWIGNDVIHELTKANTSSLYVTITLTNGTTLFELYETFSIASELDNYRLFIGGQASGTLGDQMTEHDLNGMMFSTLDRNGDKCGCASYYKGGWWFNCCYHAFLNGLYNTSAWWGPWYPTVSTGTMLKKTSMMIRRR</sequence>
<organism evidence="4 5">
    <name type="scientific">Magallana gigas</name>
    <name type="common">Pacific oyster</name>
    <name type="synonym">Crassostrea gigas</name>
    <dbReference type="NCBI Taxonomy" id="29159"/>
    <lineage>
        <taxon>Eukaryota</taxon>
        <taxon>Metazoa</taxon>
        <taxon>Spiralia</taxon>
        <taxon>Lophotrochozoa</taxon>
        <taxon>Mollusca</taxon>
        <taxon>Bivalvia</taxon>
        <taxon>Autobranchia</taxon>
        <taxon>Pteriomorphia</taxon>
        <taxon>Ostreida</taxon>
        <taxon>Ostreoidea</taxon>
        <taxon>Ostreidae</taxon>
        <taxon>Magallana</taxon>
    </lineage>
</organism>
<dbReference type="InterPro" id="IPR036056">
    <property type="entry name" value="Fibrinogen-like_C"/>
</dbReference>
<protein>
    <recommendedName>
        <fullName evidence="3">Fibrinogen C-terminal domain-containing protein</fullName>
    </recommendedName>
</protein>
<dbReference type="SUPFAM" id="SSF56496">
    <property type="entry name" value="Fibrinogen C-terminal domain-like"/>
    <property type="match status" value="1"/>
</dbReference>
<evidence type="ECO:0000313" key="4">
    <source>
        <dbReference type="EnsemblMetazoa" id="G19780.1:cds"/>
    </source>
</evidence>
<feature type="domain" description="Fibrinogen C-terminal" evidence="3">
    <location>
        <begin position="95"/>
        <end position="307"/>
    </location>
</feature>
<keyword evidence="5" id="KW-1185">Reference proteome</keyword>
<dbReference type="SMART" id="SM00186">
    <property type="entry name" value="FBG"/>
    <property type="match status" value="1"/>
</dbReference>
<evidence type="ECO:0000256" key="2">
    <source>
        <dbReference type="SAM" id="SignalP"/>
    </source>
</evidence>
<dbReference type="AlphaFoldDB" id="A0A8W8JKY9"/>
<dbReference type="CDD" id="cd00087">
    <property type="entry name" value="FReD"/>
    <property type="match status" value="1"/>
</dbReference>
<evidence type="ECO:0000259" key="3">
    <source>
        <dbReference type="PROSITE" id="PS51406"/>
    </source>
</evidence>
<dbReference type="Gene3D" id="3.90.215.10">
    <property type="entry name" value="Gamma Fibrinogen, chain A, domain 1"/>
    <property type="match status" value="1"/>
</dbReference>
<dbReference type="PANTHER" id="PTHR19143:SF394">
    <property type="entry name" value="ANGIOPOIETIN-RELATED PROTEIN 3-LIKE"/>
    <property type="match status" value="1"/>
</dbReference>
<dbReference type="EnsemblMetazoa" id="G19780.1">
    <property type="protein sequence ID" value="G19780.1:cds"/>
    <property type="gene ID" value="G19780"/>
</dbReference>
<dbReference type="Proteomes" id="UP000005408">
    <property type="component" value="Unassembled WGS sequence"/>
</dbReference>
<dbReference type="PANTHER" id="PTHR19143">
    <property type="entry name" value="FIBRINOGEN/TENASCIN/ANGIOPOEITIN"/>
    <property type="match status" value="1"/>
</dbReference>
<feature type="signal peptide" evidence="2">
    <location>
        <begin position="1"/>
        <end position="18"/>
    </location>
</feature>
<dbReference type="InterPro" id="IPR050373">
    <property type="entry name" value="Fibrinogen_C-term_domain"/>
</dbReference>
<dbReference type="GO" id="GO:0005615">
    <property type="term" value="C:extracellular space"/>
    <property type="evidence" value="ECO:0007669"/>
    <property type="project" value="TreeGrafter"/>
</dbReference>
<proteinExistence type="predicted"/>
<keyword evidence="2" id="KW-0732">Signal</keyword>
<dbReference type="NCBIfam" id="NF040941">
    <property type="entry name" value="GGGWT_bact"/>
    <property type="match status" value="1"/>
</dbReference>
<dbReference type="InterPro" id="IPR014716">
    <property type="entry name" value="Fibrinogen_a/b/g_C_1"/>
</dbReference>
<accession>A0A8W8JKY9</accession>
<dbReference type="PROSITE" id="PS00514">
    <property type="entry name" value="FIBRINOGEN_C_1"/>
    <property type="match status" value="1"/>
</dbReference>
<name>A0A8W8JKY9_MAGGI</name>
<dbReference type="InterPro" id="IPR002181">
    <property type="entry name" value="Fibrinogen_a/b/g_C_dom"/>
</dbReference>
<dbReference type="Pfam" id="PF00147">
    <property type="entry name" value="Fibrinogen_C"/>
    <property type="match status" value="1"/>
</dbReference>
<evidence type="ECO:0000313" key="5">
    <source>
        <dbReference type="Proteomes" id="UP000005408"/>
    </source>
</evidence>
<dbReference type="PROSITE" id="PS51406">
    <property type="entry name" value="FIBRINOGEN_C_2"/>
    <property type="match status" value="1"/>
</dbReference>